<feature type="domain" description="EAL" evidence="1">
    <location>
        <begin position="1"/>
        <end position="47"/>
    </location>
</feature>
<dbReference type="InterPro" id="IPR035919">
    <property type="entry name" value="EAL_sf"/>
</dbReference>
<dbReference type="EMBL" id="JACHGH010000005">
    <property type="protein sequence ID" value="MBB6453488.1"/>
    <property type="molecule type" value="Genomic_DNA"/>
</dbReference>
<proteinExistence type="predicted"/>
<organism evidence="2 3">
    <name type="scientific">Salirhabdus euzebyi</name>
    <dbReference type="NCBI Taxonomy" id="394506"/>
    <lineage>
        <taxon>Bacteria</taxon>
        <taxon>Bacillati</taxon>
        <taxon>Bacillota</taxon>
        <taxon>Bacilli</taxon>
        <taxon>Bacillales</taxon>
        <taxon>Bacillaceae</taxon>
        <taxon>Salirhabdus</taxon>
    </lineage>
</organism>
<evidence type="ECO:0000313" key="2">
    <source>
        <dbReference type="EMBL" id="MBB6453488.1"/>
    </source>
</evidence>
<dbReference type="GO" id="GO:0071111">
    <property type="term" value="F:cyclic-guanylate-specific phosphodiesterase activity"/>
    <property type="evidence" value="ECO:0007669"/>
    <property type="project" value="InterPro"/>
</dbReference>
<dbReference type="Proteomes" id="UP000581688">
    <property type="component" value="Unassembled WGS sequence"/>
</dbReference>
<name>A0A841Q522_9BACI</name>
<evidence type="ECO:0000259" key="1">
    <source>
        <dbReference type="PROSITE" id="PS50883"/>
    </source>
</evidence>
<dbReference type="Gene3D" id="3.20.20.450">
    <property type="entry name" value="EAL domain"/>
    <property type="match status" value="1"/>
</dbReference>
<dbReference type="AlphaFoldDB" id="A0A841Q522"/>
<keyword evidence="3" id="KW-1185">Reference proteome</keyword>
<evidence type="ECO:0000313" key="3">
    <source>
        <dbReference type="Proteomes" id="UP000581688"/>
    </source>
</evidence>
<sequence length="48" mass="5511">MNVIGEGIETEEQSNYLVNQGCRIGQGFLYNKAIPAQEIMEQYYQLKV</sequence>
<dbReference type="InterPro" id="IPR001633">
    <property type="entry name" value="EAL_dom"/>
</dbReference>
<reference evidence="2 3" key="1">
    <citation type="submission" date="2020-08" db="EMBL/GenBank/DDBJ databases">
        <title>Genomic Encyclopedia of Type Strains, Phase IV (KMG-IV): sequencing the most valuable type-strain genomes for metagenomic binning, comparative biology and taxonomic classification.</title>
        <authorList>
            <person name="Goeker M."/>
        </authorList>
    </citation>
    <scope>NUCLEOTIDE SEQUENCE [LARGE SCALE GENOMIC DNA]</scope>
    <source>
        <strain evidence="2 3">DSM 19612</strain>
    </source>
</reference>
<dbReference type="RefSeq" id="WP_174496155.1">
    <property type="nucleotide sequence ID" value="NZ_CADDWK010000006.1"/>
</dbReference>
<dbReference type="SUPFAM" id="SSF141868">
    <property type="entry name" value="EAL domain-like"/>
    <property type="match status" value="1"/>
</dbReference>
<dbReference type="PANTHER" id="PTHR33121">
    <property type="entry name" value="CYCLIC DI-GMP PHOSPHODIESTERASE PDEF"/>
    <property type="match status" value="1"/>
</dbReference>
<dbReference type="InterPro" id="IPR050706">
    <property type="entry name" value="Cyclic-di-GMP_PDE-like"/>
</dbReference>
<dbReference type="PROSITE" id="PS50883">
    <property type="entry name" value="EAL"/>
    <property type="match status" value="1"/>
</dbReference>
<protein>
    <submittedName>
        <fullName evidence="2">Sensor c-di-GMP phosphodiesterase-like protein</fullName>
    </submittedName>
</protein>
<comment type="caution">
    <text evidence="2">The sequence shown here is derived from an EMBL/GenBank/DDBJ whole genome shotgun (WGS) entry which is preliminary data.</text>
</comment>
<gene>
    <name evidence="2" type="ORF">HNQ94_001937</name>
</gene>
<accession>A0A841Q522</accession>
<dbReference type="PANTHER" id="PTHR33121:SF71">
    <property type="entry name" value="OXYGEN SENSOR PROTEIN DOSP"/>
    <property type="match status" value="1"/>
</dbReference>